<accession>A0AAD7T1Y8</accession>
<evidence type="ECO:0000313" key="2">
    <source>
        <dbReference type="Proteomes" id="UP001221898"/>
    </source>
</evidence>
<protein>
    <submittedName>
        <fullName evidence="1">Uncharacterized protein</fullName>
    </submittedName>
</protein>
<dbReference type="Proteomes" id="UP001221898">
    <property type="component" value="Unassembled WGS sequence"/>
</dbReference>
<evidence type="ECO:0000313" key="1">
    <source>
        <dbReference type="EMBL" id="KAJ8412891.1"/>
    </source>
</evidence>
<keyword evidence="2" id="KW-1185">Reference proteome</keyword>
<gene>
    <name evidence="1" type="ORF">AAFF_G00104730</name>
</gene>
<organism evidence="1 2">
    <name type="scientific">Aldrovandia affinis</name>
    <dbReference type="NCBI Taxonomy" id="143900"/>
    <lineage>
        <taxon>Eukaryota</taxon>
        <taxon>Metazoa</taxon>
        <taxon>Chordata</taxon>
        <taxon>Craniata</taxon>
        <taxon>Vertebrata</taxon>
        <taxon>Euteleostomi</taxon>
        <taxon>Actinopterygii</taxon>
        <taxon>Neopterygii</taxon>
        <taxon>Teleostei</taxon>
        <taxon>Notacanthiformes</taxon>
        <taxon>Halosauridae</taxon>
        <taxon>Aldrovandia</taxon>
    </lineage>
</organism>
<dbReference type="AlphaFoldDB" id="A0AAD7T1Y8"/>
<proteinExistence type="predicted"/>
<name>A0AAD7T1Y8_9TELE</name>
<comment type="caution">
    <text evidence="1">The sequence shown here is derived from an EMBL/GenBank/DDBJ whole genome shotgun (WGS) entry which is preliminary data.</text>
</comment>
<dbReference type="EMBL" id="JAINUG010000017">
    <property type="protein sequence ID" value="KAJ8412891.1"/>
    <property type="molecule type" value="Genomic_DNA"/>
</dbReference>
<sequence length="81" mass="9519">MNEDNLMCEREKMDRQRRGILIKRAYHHRRLCLVLPVEHFDAGNAGSRAFRLNGYLRFRQATEMARHTVRAVNDFAARSSS</sequence>
<reference evidence="1" key="1">
    <citation type="journal article" date="2023" name="Science">
        <title>Genome structures resolve the early diversification of teleost fishes.</title>
        <authorList>
            <person name="Parey E."/>
            <person name="Louis A."/>
            <person name="Montfort J."/>
            <person name="Bouchez O."/>
            <person name="Roques C."/>
            <person name="Iampietro C."/>
            <person name="Lluch J."/>
            <person name="Castinel A."/>
            <person name="Donnadieu C."/>
            <person name="Desvignes T."/>
            <person name="Floi Bucao C."/>
            <person name="Jouanno E."/>
            <person name="Wen M."/>
            <person name="Mejri S."/>
            <person name="Dirks R."/>
            <person name="Jansen H."/>
            <person name="Henkel C."/>
            <person name="Chen W.J."/>
            <person name="Zahm M."/>
            <person name="Cabau C."/>
            <person name="Klopp C."/>
            <person name="Thompson A.W."/>
            <person name="Robinson-Rechavi M."/>
            <person name="Braasch I."/>
            <person name="Lecointre G."/>
            <person name="Bobe J."/>
            <person name="Postlethwait J.H."/>
            <person name="Berthelot C."/>
            <person name="Roest Crollius H."/>
            <person name="Guiguen Y."/>
        </authorList>
    </citation>
    <scope>NUCLEOTIDE SEQUENCE</scope>
    <source>
        <strain evidence="1">NC1722</strain>
    </source>
</reference>